<dbReference type="Proteomes" id="UP000824135">
    <property type="component" value="Unassembled WGS sequence"/>
</dbReference>
<evidence type="ECO:0008006" key="3">
    <source>
        <dbReference type="Google" id="ProtNLM"/>
    </source>
</evidence>
<gene>
    <name evidence="1" type="ORF">H9728_01240</name>
</gene>
<reference evidence="1" key="1">
    <citation type="journal article" date="2021" name="PeerJ">
        <title>Extensive microbial diversity within the chicken gut microbiome revealed by metagenomics and culture.</title>
        <authorList>
            <person name="Gilroy R."/>
            <person name="Ravi A."/>
            <person name="Getino M."/>
            <person name="Pursley I."/>
            <person name="Horton D.L."/>
            <person name="Alikhan N.F."/>
            <person name="Baker D."/>
            <person name="Gharbi K."/>
            <person name="Hall N."/>
            <person name="Watson M."/>
            <person name="Adriaenssens E.M."/>
            <person name="Foster-Nyarko E."/>
            <person name="Jarju S."/>
            <person name="Secka A."/>
            <person name="Antonio M."/>
            <person name="Oren A."/>
            <person name="Chaudhuri R.R."/>
            <person name="La Ragione R."/>
            <person name="Hildebrand F."/>
            <person name="Pallen M.J."/>
        </authorList>
    </citation>
    <scope>NUCLEOTIDE SEQUENCE</scope>
    <source>
        <strain evidence="1">CHK199-9574</strain>
    </source>
</reference>
<dbReference type="Gene3D" id="2.60.40.1080">
    <property type="match status" value="1"/>
</dbReference>
<organism evidence="1 2">
    <name type="scientific">Candidatus Borkfalkia excrementavium</name>
    <dbReference type="NCBI Taxonomy" id="2838505"/>
    <lineage>
        <taxon>Bacteria</taxon>
        <taxon>Bacillati</taxon>
        <taxon>Bacillota</taxon>
        <taxon>Clostridia</taxon>
        <taxon>Christensenellales</taxon>
        <taxon>Christensenellaceae</taxon>
        <taxon>Candidatus Borkfalkia</taxon>
    </lineage>
</organism>
<evidence type="ECO:0000313" key="2">
    <source>
        <dbReference type="Proteomes" id="UP000824135"/>
    </source>
</evidence>
<dbReference type="AlphaFoldDB" id="A0A9D1Z679"/>
<evidence type="ECO:0000313" key="1">
    <source>
        <dbReference type="EMBL" id="HIY77646.1"/>
    </source>
</evidence>
<sequence>MRKNIIALMLVLPLLFVFIVFSSGNVASLGVSVSASGIQIMNAPEDDTLRIDLVDYDNDFVVEAQVFPENASNKEYSFRVEEVEGTELADITVSEEGRIGASSVGTARVVAVSKDGAYTDSITVIVSSSKPYGMNVSLYSAAGEEISLEETESGYSATVVTGLYRYEAALIPGGFSRVTAKTESGFAVVDEEAGTLLLPFGGEATVCFSVENGVSGSIERRIAFTAVQQQTASGITVNGGAETILTVEEQRLRAEFFVQAESEPTVVPNDNLLDFEVQKAEGAGEDCYKISLTFADDHLSEFEVAIRAGDAEDSVLISFREFAFTVRSTLPVQGEDTVMLVGSEVVFSAVPSVVSEGITYLFEVEAGTLSSEEIDAVTAENGLSCGITAGGAGTFTLVVTPYRGSVALNVRPVEIDVEVVRAVTSVQIVNETAVGLAGRTAVAGRTFDENAALQTYAYELVVKTYNNMQEADALADFDIGISDPSLAEVTVQEDKVFLHVKGTGEVTVSFTWKANGSFGQNIGTAVTFDVVKDGVLCDTSDEVFLAAKQGLPIVLGADVMLGTQDDGTPYPLSTRRNMLGEMKSTYNIEYYKNTNREAEAKVKYVIEFKNDVYGNGHSLNAEYFTNAQDATGTPQLYFGPLYFVSYGQLASVAAQDNISYLVRTDGVTLHNVSLYGCSDESLYEDDQYKLENLNNVGTVLEVNADTQILNCRVRNGRTVVRVYGGNRSGDQYFIDSLAQNRGCDEERIEVRIEGCILSQAREFILKIGANRALRANDSISSDPEKCCEPDLLDKNGNPYAVQTNDYLNDDYFYEQYVMTDVTLKDSVLETSGLFAVGVESNFSGVVLYQNSSSSGMNFEGWPGTGGTSFASVLRMESDVRIYDWKRLDLIDSSTLIESALPEFQLDIAGMLNYACSKEPEKYGNLIAEYDGEQVVHGGIALYGGGKNYAQISMDGLETSLREDYGSGYRVNLSILDGADDEGMAHQGAYLVAAAGTQDFRFYMFGKNSVNSYEKQLADEDAGIKYDGIGRLSAFGR</sequence>
<proteinExistence type="predicted"/>
<protein>
    <recommendedName>
        <fullName evidence="3">BIG2 domain-containing protein</fullName>
    </recommendedName>
</protein>
<comment type="caution">
    <text evidence="1">The sequence shown here is derived from an EMBL/GenBank/DDBJ whole genome shotgun (WGS) entry which is preliminary data.</text>
</comment>
<dbReference type="EMBL" id="DXCO01000009">
    <property type="protein sequence ID" value="HIY77646.1"/>
    <property type="molecule type" value="Genomic_DNA"/>
</dbReference>
<reference evidence="1" key="2">
    <citation type="submission" date="2021-04" db="EMBL/GenBank/DDBJ databases">
        <authorList>
            <person name="Gilroy R."/>
        </authorList>
    </citation>
    <scope>NUCLEOTIDE SEQUENCE</scope>
    <source>
        <strain evidence="1">CHK199-9574</strain>
    </source>
</reference>
<name>A0A9D1Z679_9FIRM</name>
<accession>A0A9D1Z679</accession>